<proteinExistence type="predicted"/>
<dbReference type="STRING" id="1245528.M3K611"/>
<dbReference type="Proteomes" id="UP000011777">
    <property type="component" value="Unassembled WGS sequence"/>
</dbReference>
<dbReference type="Gene3D" id="3.40.50.720">
    <property type="entry name" value="NAD(P)-binding Rossmann-like Domain"/>
    <property type="match status" value="1"/>
</dbReference>
<gene>
    <name evidence="1" type="ORF">G210_1692</name>
</gene>
<keyword evidence="2" id="KW-1185">Reference proteome</keyword>
<sequence>MLLMDKLPIKNKKVLVLGGATSVGRYLTQLLSIEGADEIFVSCSPRSEELVKELGATGIINYRENILNQVLENVKEKPFDYIFDCWGGNQLFPQIKSILVKGGVYHTIVGDKTGSGVESMLAGTAKSIIRGIGSSLNLINYSYGYILLGNKNPGWIDKAQEYVASGKVKIFIDKVYDFEELPQAIEYIDTGRAQGKLIIKVKEDN</sequence>
<dbReference type="PANTHER" id="PTHR11695:SF294">
    <property type="entry name" value="RETICULON-4-INTERACTING PROTEIN 1, MITOCHONDRIAL"/>
    <property type="match status" value="1"/>
</dbReference>
<dbReference type="GO" id="GO:0005739">
    <property type="term" value="C:mitochondrion"/>
    <property type="evidence" value="ECO:0007669"/>
    <property type="project" value="TreeGrafter"/>
</dbReference>
<evidence type="ECO:0008006" key="3">
    <source>
        <dbReference type="Google" id="ProtNLM"/>
    </source>
</evidence>
<comment type="caution">
    <text evidence="1">The sequence shown here is derived from an EMBL/GenBank/DDBJ whole genome shotgun (WGS) entry which is preliminary data.</text>
</comment>
<dbReference type="EMBL" id="AOGT01000153">
    <property type="protein sequence ID" value="EMG50675.1"/>
    <property type="molecule type" value="Genomic_DNA"/>
</dbReference>
<dbReference type="eggNOG" id="KOG1198">
    <property type="taxonomic scope" value="Eukaryota"/>
</dbReference>
<dbReference type="PANTHER" id="PTHR11695">
    <property type="entry name" value="ALCOHOL DEHYDROGENASE RELATED"/>
    <property type="match status" value="1"/>
</dbReference>
<dbReference type="SUPFAM" id="SSF51735">
    <property type="entry name" value="NAD(P)-binding Rossmann-fold domains"/>
    <property type="match status" value="1"/>
</dbReference>
<feature type="non-terminal residue" evidence="1">
    <location>
        <position position="1"/>
    </location>
</feature>
<protein>
    <recommendedName>
        <fullName evidence="3">Alcohol dehydrogenase-like C-terminal domain-containing protein</fullName>
    </recommendedName>
</protein>
<dbReference type="InterPro" id="IPR036291">
    <property type="entry name" value="NAD(P)-bd_dom_sf"/>
</dbReference>
<reference evidence="1 2" key="1">
    <citation type="submission" date="2013-02" db="EMBL/GenBank/DDBJ databases">
        <title>Genome sequence of Candida maltosa Xu316, a potential industrial strain for xylitol and ethanol production.</title>
        <authorList>
            <person name="Yu J."/>
            <person name="Wang Q."/>
            <person name="Geng X."/>
            <person name="Bao W."/>
            <person name="He P."/>
            <person name="Cai J."/>
        </authorList>
    </citation>
    <scope>NUCLEOTIDE SEQUENCE [LARGE SCALE GENOMIC DNA]</scope>
    <source>
        <strain evidence="2">Xu316</strain>
    </source>
</reference>
<dbReference type="HOGENOM" id="CLU_026673_19_5_1"/>
<evidence type="ECO:0000313" key="1">
    <source>
        <dbReference type="EMBL" id="EMG50675.1"/>
    </source>
</evidence>
<evidence type="ECO:0000313" key="2">
    <source>
        <dbReference type="Proteomes" id="UP000011777"/>
    </source>
</evidence>
<dbReference type="Pfam" id="PF13602">
    <property type="entry name" value="ADH_zinc_N_2"/>
    <property type="match status" value="1"/>
</dbReference>
<dbReference type="Gene3D" id="3.90.180.10">
    <property type="entry name" value="Medium-chain alcohol dehydrogenases, catalytic domain"/>
    <property type="match status" value="1"/>
</dbReference>
<dbReference type="OrthoDB" id="3509362at2759"/>
<organism evidence="1 2">
    <name type="scientific">Candida maltosa (strain Xu316)</name>
    <name type="common">Yeast</name>
    <dbReference type="NCBI Taxonomy" id="1245528"/>
    <lineage>
        <taxon>Eukaryota</taxon>
        <taxon>Fungi</taxon>
        <taxon>Dikarya</taxon>
        <taxon>Ascomycota</taxon>
        <taxon>Saccharomycotina</taxon>
        <taxon>Pichiomycetes</taxon>
        <taxon>Debaryomycetaceae</taxon>
        <taxon>Candida/Lodderomyces clade</taxon>
        <taxon>Candida</taxon>
    </lineage>
</organism>
<dbReference type="InterPro" id="IPR050700">
    <property type="entry name" value="YIM1/Zinc_Alcohol_DH_Fams"/>
</dbReference>
<accession>M3K611</accession>
<name>M3K611_CANMX</name>
<dbReference type="AlphaFoldDB" id="M3K611"/>